<evidence type="ECO:0000313" key="3">
    <source>
        <dbReference type="EMBL" id="RJF70840.1"/>
    </source>
</evidence>
<keyword evidence="2" id="KW-0378">Hydrolase</keyword>
<dbReference type="SUPFAM" id="SSF52499">
    <property type="entry name" value="Isochorismatase-like hydrolases"/>
    <property type="match status" value="1"/>
</dbReference>
<gene>
    <name evidence="3" type="ORF">D4Q52_14500</name>
</gene>
<dbReference type="Gene3D" id="3.40.50.850">
    <property type="entry name" value="Isochorismatase-like"/>
    <property type="match status" value="1"/>
</dbReference>
<dbReference type="PANTHER" id="PTHR11080:SF2">
    <property type="entry name" value="LD05707P"/>
    <property type="match status" value="1"/>
</dbReference>
<dbReference type="AlphaFoldDB" id="A0A418V404"/>
<protein>
    <recommendedName>
        <fullName evidence="5">Isochorismatase hydrolase</fullName>
    </recommendedName>
</protein>
<dbReference type="OrthoDB" id="9791276at2"/>
<dbReference type="EMBL" id="QYYD01000014">
    <property type="protein sequence ID" value="RJF70840.1"/>
    <property type="molecule type" value="Genomic_DNA"/>
</dbReference>
<evidence type="ECO:0000256" key="2">
    <source>
        <dbReference type="ARBA" id="ARBA00022801"/>
    </source>
</evidence>
<sequence length="288" mass="31735">MLETHLLVIDPQNDFMDIPADADPILFEQSNGPRFRSALPVPGALTDMDRLATTIGRIGPRLSRVHVTLDTHRVIDVAHPAFWRDGNGHAPPPFTMISHADVVAGTWAPRNPDWKSRMLDYTAELENAGRFVLMVWPEHCLIGSWGHNIVDGLRDALSRWERDNGVTTEFVTKGINTFTEHYGALLAEVPDPTDPSTQLNRELMSALQQADVIAIAGEASSHCVATTVNQLVDHIGERHWSRIHLLTDCMSPVPATPGSPDFPALADQFLRDMATRGVVLTTSDAFLA</sequence>
<evidence type="ECO:0008006" key="5">
    <source>
        <dbReference type="Google" id="ProtNLM"/>
    </source>
</evidence>
<evidence type="ECO:0000256" key="1">
    <source>
        <dbReference type="ARBA" id="ARBA00006336"/>
    </source>
</evidence>
<organism evidence="3 4">
    <name type="scientific">Rhodopseudomonas palustris</name>
    <dbReference type="NCBI Taxonomy" id="1076"/>
    <lineage>
        <taxon>Bacteria</taxon>
        <taxon>Pseudomonadati</taxon>
        <taxon>Pseudomonadota</taxon>
        <taxon>Alphaproteobacteria</taxon>
        <taxon>Hyphomicrobiales</taxon>
        <taxon>Nitrobacteraceae</taxon>
        <taxon>Rhodopseudomonas</taxon>
    </lineage>
</organism>
<reference evidence="3 4" key="1">
    <citation type="submission" date="2018-09" db="EMBL/GenBank/DDBJ databases">
        <title>Draft genome sequence of Rhodopseudomonas palustris 2.1.18.</title>
        <authorList>
            <person name="Robertson S.L."/>
            <person name="Meyer T.E."/>
            <person name="Kyndt J.A."/>
        </authorList>
    </citation>
    <scope>NUCLEOTIDE SEQUENCE [LARGE SCALE GENOMIC DNA]</scope>
    <source>
        <strain evidence="3 4">2.1.18</strain>
    </source>
</reference>
<comment type="caution">
    <text evidence="3">The sequence shown here is derived from an EMBL/GenBank/DDBJ whole genome shotgun (WGS) entry which is preliminary data.</text>
</comment>
<comment type="similarity">
    <text evidence="1">Belongs to the isochorismatase family.</text>
</comment>
<evidence type="ECO:0000313" key="4">
    <source>
        <dbReference type="Proteomes" id="UP000285523"/>
    </source>
</evidence>
<dbReference type="RefSeq" id="WP_119857284.1">
    <property type="nucleotide sequence ID" value="NZ_QYYD01000014.1"/>
</dbReference>
<dbReference type="InterPro" id="IPR036380">
    <property type="entry name" value="Isochorismatase-like_sf"/>
</dbReference>
<proteinExistence type="inferred from homology"/>
<name>A0A418V404_RHOPL</name>
<dbReference type="Proteomes" id="UP000285523">
    <property type="component" value="Unassembled WGS sequence"/>
</dbReference>
<dbReference type="GO" id="GO:0016787">
    <property type="term" value="F:hydrolase activity"/>
    <property type="evidence" value="ECO:0007669"/>
    <property type="project" value="UniProtKB-KW"/>
</dbReference>
<dbReference type="InterPro" id="IPR052347">
    <property type="entry name" value="Isochorismatase_Nicotinamidase"/>
</dbReference>
<accession>A0A418V404</accession>
<dbReference type="PANTHER" id="PTHR11080">
    <property type="entry name" value="PYRAZINAMIDASE/NICOTINAMIDASE"/>
    <property type="match status" value="1"/>
</dbReference>